<keyword evidence="3" id="KW-0902">Two-component regulatory system</keyword>
<evidence type="ECO:0000259" key="11">
    <source>
        <dbReference type="PROSITE" id="PS51755"/>
    </source>
</evidence>
<dbReference type="SUPFAM" id="SSF46894">
    <property type="entry name" value="C-terminal effector domain of the bipartite response regulators"/>
    <property type="match status" value="1"/>
</dbReference>
<evidence type="ECO:0000313" key="13">
    <source>
        <dbReference type="Proteomes" id="UP000045545"/>
    </source>
</evidence>
<dbReference type="Proteomes" id="UP000045545">
    <property type="component" value="Unassembled WGS sequence"/>
</dbReference>
<dbReference type="InterPro" id="IPR039420">
    <property type="entry name" value="WalR-like"/>
</dbReference>
<feature type="DNA-binding region" description="OmpR/PhoB-type" evidence="9">
    <location>
        <begin position="135"/>
        <end position="234"/>
    </location>
</feature>
<evidence type="ECO:0000259" key="10">
    <source>
        <dbReference type="PROSITE" id="PS50110"/>
    </source>
</evidence>
<dbReference type="Gene3D" id="6.10.250.690">
    <property type="match status" value="1"/>
</dbReference>
<feature type="domain" description="Response regulatory" evidence="10">
    <location>
        <begin position="5"/>
        <end position="121"/>
    </location>
</feature>
<keyword evidence="4" id="KW-0805">Transcription regulation</keyword>
<evidence type="ECO:0000256" key="5">
    <source>
        <dbReference type="ARBA" id="ARBA00023125"/>
    </source>
</evidence>
<dbReference type="Gene3D" id="1.10.10.10">
    <property type="entry name" value="Winged helix-like DNA-binding domain superfamily/Winged helix DNA-binding domain"/>
    <property type="match status" value="1"/>
</dbReference>
<comment type="function">
    <text evidence="7">May play the central regulatory role in sporulation. It may be an element of the effector pathway responsible for the activation of sporulation genes in response to nutritional stress. Spo0A may act in concert with spo0H (a sigma factor) to control the expression of some genes that are critical to the sporulation process.</text>
</comment>
<dbReference type="InterPro" id="IPR036388">
    <property type="entry name" value="WH-like_DNA-bd_sf"/>
</dbReference>
<evidence type="ECO:0000256" key="9">
    <source>
        <dbReference type="PROSITE-ProRule" id="PRU01091"/>
    </source>
</evidence>
<dbReference type="Pfam" id="PF00072">
    <property type="entry name" value="Response_reg"/>
    <property type="match status" value="1"/>
</dbReference>
<dbReference type="Pfam" id="PF00486">
    <property type="entry name" value="Trans_reg_C"/>
    <property type="match status" value="1"/>
</dbReference>
<evidence type="ECO:0000256" key="4">
    <source>
        <dbReference type="ARBA" id="ARBA00023015"/>
    </source>
</evidence>
<dbReference type="InterPro" id="IPR001789">
    <property type="entry name" value="Sig_transdc_resp-reg_receiver"/>
</dbReference>
<keyword evidence="2 8" id="KW-0597">Phosphoprotein</keyword>
<dbReference type="SMART" id="SM00448">
    <property type="entry name" value="REC"/>
    <property type="match status" value="1"/>
</dbReference>
<dbReference type="GO" id="GO:0000156">
    <property type="term" value="F:phosphorelay response regulator activity"/>
    <property type="evidence" value="ECO:0007669"/>
    <property type="project" value="TreeGrafter"/>
</dbReference>
<organism evidence="12 13">
    <name type="scientific">Syntrophomonas zehnderi OL-4</name>
    <dbReference type="NCBI Taxonomy" id="690567"/>
    <lineage>
        <taxon>Bacteria</taxon>
        <taxon>Bacillati</taxon>
        <taxon>Bacillota</taxon>
        <taxon>Clostridia</taxon>
        <taxon>Eubacteriales</taxon>
        <taxon>Syntrophomonadaceae</taxon>
        <taxon>Syntrophomonas</taxon>
    </lineage>
</organism>
<keyword evidence="6" id="KW-0804">Transcription</keyword>
<dbReference type="GO" id="GO:0000976">
    <property type="term" value="F:transcription cis-regulatory region binding"/>
    <property type="evidence" value="ECO:0007669"/>
    <property type="project" value="TreeGrafter"/>
</dbReference>
<dbReference type="InterPro" id="IPR001867">
    <property type="entry name" value="OmpR/PhoB-type_DNA-bd"/>
</dbReference>
<dbReference type="GO" id="GO:0032993">
    <property type="term" value="C:protein-DNA complex"/>
    <property type="evidence" value="ECO:0007669"/>
    <property type="project" value="TreeGrafter"/>
</dbReference>
<evidence type="ECO:0000256" key="2">
    <source>
        <dbReference type="ARBA" id="ARBA00022553"/>
    </source>
</evidence>
<name>A0A0E4GAM1_9FIRM</name>
<proteinExistence type="predicted"/>
<accession>A0A0E4GAM1</accession>
<dbReference type="FunFam" id="3.40.50.2300:FF:000001">
    <property type="entry name" value="DNA-binding response regulator PhoB"/>
    <property type="match status" value="1"/>
</dbReference>
<reference evidence="12 13" key="1">
    <citation type="submission" date="2015-03" db="EMBL/GenBank/DDBJ databases">
        <authorList>
            <person name="Murphy D."/>
        </authorList>
    </citation>
    <scope>NUCLEOTIDE SEQUENCE [LARGE SCALE GENOMIC DNA]</scope>
    <source>
        <strain evidence="12 13">OL-4</strain>
    </source>
</reference>
<dbReference type="CDD" id="cd19937">
    <property type="entry name" value="REC_OmpR_BsPhoP-like"/>
    <property type="match status" value="1"/>
</dbReference>
<evidence type="ECO:0000256" key="6">
    <source>
        <dbReference type="ARBA" id="ARBA00023163"/>
    </source>
</evidence>
<dbReference type="FunFam" id="1.10.10.10:FF:000018">
    <property type="entry name" value="DNA-binding response regulator ResD"/>
    <property type="match status" value="1"/>
</dbReference>
<dbReference type="PROSITE" id="PS50110">
    <property type="entry name" value="RESPONSE_REGULATORY"/>
    <property type="match status" value="1"/>
</dbReference>
<feature type="modified residue" description="4-aspartylphosphate" evidence="8">
    <location>
        <position position="54"/>
    </location>
</feature>
<gene>
    <name evidence="12" type="ORF">1465</name>
</gene>
<evidence type="ECO:0000256" key="8">
    <source>
        <dbReference type="PROSITE-ProRule" id="PRU00169"/>
    </source>
</evidence>
<sequence length="242" mass="27601">MSVSKILVVDDETYIVELVKFNLEKEGFEVVVAYDGLSALQQVESENPDLIILDIMLPNIDGLEVCHTLKQDKNYKFIPIIMLTAKGEEFETILGLEAGADDYITKPFSPRELLARVKARLRAVKILDAEKAAGVKAYVFKDLTLVPDKYEAFMGETKLELTPKEFELLRLLTVNQGKVFTREILLAKVWGYEFSGDTRTVDVHIRHLRQKLNDDSSYPDYIETVRGVGYKFVEKDGPVHRR</sequence>
<evidence type="ECO:0000256" key="7">
    <source>
        <dbReference type="ARBA" id="ARBA00024867"/>
    </source>
</evidence>
<dbReference type="RefSeq" id="WP_046497111.1">
    <property type="nucleotide sequence ID" value="NZ_CGIH01000026.1"/>
</dbReference>
<dbReference type="Gene3D" id="3.40.50.2300">
    <property type="match status" value="1"/>
</dbReference>
<dbReference type="SUPFAM" id="SSF52172">
    <property type="entry name" value="CheY-like"/>
    <property type="match status" value="1"/>
</dbReference>
<dbReference type="GO" id="GO:0006355">
    <property type="term" value="P:regulation of DNA-templated transcription"/>
    <property type="evidence" value="ECO:0007669"/>
    <property type="project" value="InterPro"/>
</dbReference>
<evidence type="ECO:0000313" key="12">
    <source>
        <dbReference type="EMBL" id="CFX57133.1"/>
    </source>
</evidence>
<dbReference type="PANTHER" id="PTHR48111:SF73">
    <property type="entry name" value="ALKALINE PHOSPHATASE SYNTHESIS TRANSCRIPTIONAL REGULATORY PROTEIN PHOP"/>
    <property type="match status" value="1"/>
</dbReference>
<dbReference type="OrthoDB" id="9802426at2"/>
<keyword evidence="13" id="KW-1185">Reference proteome</keyword>
<dbReference type="InterPro" id="IPR011006">
    <property type="entry name" value="CheY-like_superfamily"/>
</dbReference>
<dbReference type="CDD" id="cd00383">
    <property type="entry name" value="trans_reg_C"/>
    <property type="match status" value="1"/>
</dbReference>
<feature type="domain" description="OmpR/PhoB-type" evidence="11">
    <location>
        <begin position="135"/>
        <end position="234"/>
    </location>
</feature>
<dbReference type="SMART" id="SM00862">
    <property type="entry name" value="Trans_reg_C"/>
    <property type="match status" value="1"/>
</dbReference>
<dbReference type="InterPro" id="IPR016032">
    <property type="entry name" value="Sig_transdc_resp-reg_C-effctor"/>
</dbReference>
<dbReference type="EMBL" id="CGIH01000026">
    <property type="protein sequence ID" value="CFX57133.1"/>
    <property type="molecule type" value="Genomic_DNA"/>
</dbReference>
<dbReference type="STRING" id="690567.1465"/>
<keyword evidence="5 9" id="KW-0238">DNA-binding</keyword>
<dbReference type="PANTHER" id="PTHR48111">
    <property type="entry name" value="REGULATOR OF RPOS"/>
    <property type="match status" value="1"/>
</dbReference>
<dbReference type="GO" id="GO:0005829">
    <property type="term" value="C:cytosol"/>
    <property type="evidence" value="ECO:0007669"/>
    <property type="project" value="TreeGrafter"/>
</dbReference>
<protein>
    <recommendedName>
        <fullName evidence="1">Stage 0 sporulation protein A homolog</fullName>
    </recommendedName>
</protein>
<dbReference type="PROSITE" id="PS51755">
    <property type="entry name" value="OMPR_PHOB"/>
    <property type="match status" value="1"/>
</dbReference>
<evidence type="ECO:0000256" key="3">
    <source>
        <dbReference type="ARBA" id="ARBA00023012"/>
    </source>
</evidence>
<dbReference type="AlphaFoldDB" id="A0A0E4GAM1"/>
<evidence type="ECO:0000256" key="1">
    <source>
        <dbReference type="ARBA" id="ARBA00018672"/>
    </source>
</evidence>